<dbReference type="InterPro" id="IPR036396">
    <property type="entry name" value="Cyt_P450_sf"/>
</dbReference>
<comment type="similarity">
    <text evidence="2 9">Belongs to the cytochrome P450 family.</text>
</comment>
<dbReference type="AlphaFoldDB" id="A0A1V6ZAU7"/>
<comment type="cofactor">
    <cofactor evidence="1 8">
        <name>heme</name>
        <dbReference type="ChEBI" id="CHEBI:30413"/>
    </cofactor>
</comment>
<organism evidence="10 11">
    <name type="scientific">Penicillium nalgiovense</name>
    <dbReference type="NCBI Taxonomy" id="60175"/>
    <lineage>
        <taxon>Eukaryota</taxon>
        <taxon>Fungi</taxon>
        <taxon>Dikarya</taxon>
        <taxon>Ascomycota</taxon>
        <taxon>Pezizomycotina</taxon>
        <taxon>Eurotiomycetes</taxon>
        <taxon>Eurotiomycetidae</taxon>
        <taxon>Eurotiales</taxon>
        <taxon>Aspergillaceae</taxon>
        <taxon>Penicillium</taxon>
    </lineage>
</organism>
<protein>
    <recommendedName>
        <fullName evidence="12">Cytochrome P450 monooxygenase</fullName>
    </recommendedName>
</protein>
<dbReference type="Gene3D" id="1.10.630.10">
    <property type="entry name" value="Cytochrome P450"/>
    <property type="match status" value="1"/>
</dbReference>
<dbReference type="CDD" id="cd11041">
    <property type="entry name" value="CYP503A1-like"/>
    <property type="match status" value="1"/>
</dbReference>
<dbReference type="SUPFAM" id="SSF48264">
    <property type="entry name" value="Cytochrome P450"/>
    <property type="match status" value="1"/>
</dbReference>
<dbReference type="EMBL" id="MOOB01000001">
    <property type="protein sequence ID" value="OQE96604.1"/>
    <property type="molecule type" value="Genomic_DNA"/>
</dbReference>
<name>A0A1V6ZAU7_PENNA</name>
<dbReference type="OMA" id="GNEHRYQ"/>
<gene>
    <name evidence="10" type="ORF">PENNAL_c0001G05545</name>
</gene>
<evidence type="ECO:0000256" key="7">
    <source>
        <dbReference type="ARBA" id="ARBA00023033"/>
    </source>
</evidence>
<dbReference type="Proteomes" id="UP000191691">
    <property type="component" value="Unassembled WGS sequence"/>
</dbReference>
<dbReference type="STRING" id="60175.A0A1V6ZAU7"/>
<dbReference type="GO" id="GO:0016705">
    <property type="term" value="F:oxidoreductase activity, acting on paired donors, with incorporation or reduction of molecular oxygen"/>
    <property type="evidence" value="ECO:0007669"/>
    <property type="project" value="InterPro"/>
</dbReference>
<evidence type="ECO:0000256" key="5">
    <source>
        <dbReference type="ARBA" id="ARBA00023002"/>
    </source>
</evidence>
<keyword evidence="5 9" id="KW-0560">Oxidoreductase</keyword>
<dbReference type="GO" id="GO:0043386">
    <property type="term" value="P:mycotoxin biosynthetic process"/>
    <property type="evidence" value="ECO:0007669"/>
    <property type="project" value="UniProtKB-ARBA"/>
</dbReference>
<evidence type="ECO:0000256" key="3">
    <source>
        <dbReference type="ARBA" id="ARBA00022617"/>
    </source>
</evidence>
<proteinExistence type="inferred from homology"/>
<comment type="caution">
    <text evidence="10">The sequence shown here is derived from an EMBL/GenBank/DDBJ whole genome shotgun (WGS) entry which is preliminary data.</text>
</comment>
<keyword evidence="11" id="KW-1185">Reference proteome</keyword>
<keyword evidence="7 9" id="KW-0503">Monooxygenase</keyword>
<dbReference type="PRINTS" id="PR00465">
    <property type="entry name" value="EP450IV"/>
</dbReference>
<dbReference type="InterPro" id="IPR001128">
    <property type="entry name" value="Cyt_P450"/>
</dbReference>
<feature type="binding site" description="axial binding residue" evidence="8">
    <location>
        <position position="477"/>
    </location>
    <ligand>
        <name>heme</name>
        <dbReference type="ChEBI" id="CHEBI:30413"/>
    </ligand>
    <ligandPart>
        <name>Fe</name>
        <dbReference type="ChEBI" id="CHEBI:18248"/>
    </ligandPart>
</feature>
<dbReference type="PANTHER" id="PTHR46206:SF2">
    <property type="entry name" value="CYTOCHROME P450 MONOOXYGENASE AUSG-RELATED"/>
    <property type="match status" value="1"/>
</dbReference>
<evidence type="ECO:0000256" key="1">
    <source>
        <dbReference type="ARBA" id="ARBA00001971"/>
    </source>
</evidence>
<keyword evidence="4 8" id="KW-0479">Metal-binding</keyword>
<evidence type="ECO:0000256" key="2">
    <source>
        <dbReference type="ARBA" id="ARBA00010617"/>
    </source>
</evidence>
<keyword evidence="3 8" id="KW-0349">Heme</keyword>
<evidence type="ECO:0000256" key="6">
    <source>
        <dbReference type="ARBA" id="ARBA00023004"/>
    </source>
</evidence>
<evidence type="ECO:0000256" key="8">
    <source>
        <dbReference type="PIRSR" id="PIRSR602403-1"/>
    </source>
</evidence>
<evidence type="ECO:0000256" key="9">
    <source>
        <dbReference type="RuleBase" id="RU000461"/>
    </source>
</evidence>
<evidence type="ECO:0000256" key="4">
    <source>
        <dbReference type="ARBA" id="ARBA00022723"/>
    </source>
</evidence>
<evidence type="ECO:0000313" key="11">
    <source>
        <dbReference type="Proteomes" id="UP000191691"/>
    </source>
</evidence>
<dbReference type="InterPro" id="IPR017972">
    <property type="entry name" value="Cyt_P450_CS"/>
</dbReference>
<accession>A0A1V6ZAU7</accession>
<dbReference type="GO" id="GO:0005506">
    <property type="term" value="F:iron ion binding"/>
    <property type="evidence" value="ECO:0007669"/>
    <property type="project" value="InterPro"/>
</dbReference>
<dbReference type="InterPro" id="IPR002403">
    <property type="entry name" value="Cyt_P450_E_grp-IV"/>
</dbReference>
<dbReference type="PANTHER" id="PTHR46206">
    <property type="entry name" value="CYTOCHROME P450"/>
    <property type="match status" value="1"/>
</dbReference>
<dbReference type="Pfam" id="PF00067">
    <property type="entry name" value="p450"/>
    <property type="match status" value="1"/>
</dbReference>
<keyword evidence="6 8" id="KW-0408">Iron</keyword>
<dbReference type="PROSITE" id="PS00086">
    <property type="entry name" value="CYTOCHROME_P450"/>
    <property type="match status" value="1"/>
</dbReference>
<evidence type="ECO:0008006" key="12">
    <source>
        <dbReference type="Google" id="ProtNLM"/>
    </source>
</evidence>
<reference evidence="11" key="1">
    <citation type="journal article" date="2017" name="Nat. Microbiol.">
        <title>Global analysis of biosynthetic gene clusters reveals vast potential of secondary metabolite production in Penicillium species.</title>
        <authorList>
            <person name="Nielsen J.C."/>
            <person name="Grijseels S."/>
            <person name="Prigent S."/>
            <person name="Ji B."/>
            <person name="Dainat J."/>
            <person name="Nielsen K.F."/>
            <person name="Frisvad J.C."/>
            <person name="Workman M."/>
            <person name="Nielsen J."/>
        </authorList>
    </citation>
    <scope>NUCLEOTIDE SEQUENCE [LARGE SCALE GENOMIC DNA]</scope>
    <source>
        <strain evidence="11">IBT 13039</strain>
    </source>
</reference>
<dbReference type="GO" id="GO:0020037">
    <property type="term" value="F:heme binding"/>
    <property type="evidence" value="ECO:0007669"/>
    <property type="project" value="InterPro"/>
</dbReference>
<dbReference type="GO" id="GO:0004497">
    <property type="term" value="F:monooxygenase activity"/>
    <property type="evidence" value="ECO:0007669"/>
    <property type="project" value="UniProtKB-KW"/>
</dbReference>
<evidence type="ECO:0000313" key="10">
    <source>
        <dbReference type="EMBL" id="OQE96604.1"/>
    </source>
</evidence>
<sequence>MQVEPDGIETPVKNCLFGPYWTCRFSMLLGFGSVRFKSIALDTDVGPPLLEYLVQVLTLIMAVVSELLNSPYVVQSVCIALVAVFITSVWPDIANEIPYRRIPLVGKTWWEFTNKKARQRFTKSSRQLIAEGFAKTFFENRIPGFEPFHNGTALKSTVEIVRTSLTQALGSISLRLSKESGAILKESLPATDEWKRCHFAHKVPYMVARLSSLIFVGETISHDDEWIDVSVNYAIDAFMAMRDLREWPSILHPVVHWFLPSTQKLRKHLKMARSIISREIDRRAMIRAGKLPADDPPRGADALDWYRETAEARNNLTFDQSCAQVGLALAAIHTTSNLLTNVIYDLAAYPEYIQPLRDEIRAVAAEDGVLKKTSLLKLKLMDSVMKESQRMNPLSLTSMNRLAHKQIVLSDGTVIPKGANMFVSTRILEDDSIYPNASTYDGYRFYKKRQQPGNEHRHQFVTTTSEHFVFGHGIHACPGRFFAANETKIMLLHLLLKYDWKLQSGGRPPNIENGVESITDPRVEILFRSCESEVDLGFLGE</sequence>